<dbReference type="Proteomes" id="UP000807115">
    <property type="component" value="Chromosome 3"/>
</dbReference>
<proteinExistence type="predicted"/>
<sequence>MAGGSGQQVRTARSGRDSRRRTSIEEQPSGDAGAAPRKVQKAERRCRGGYAAGATGQRTKAEEQPSRARCLPAPLLSSSLLARPLLSSSPSPALTVKASSGRFWARRAV</sequence>
<dbReference type="EMBL" id="CM027682">
    <property type="protein sequence ID" value="KAG0536054.1"/>
    <property type="molecule type" value="Genomic_DNA"/>
</dbReference>
<accession>A0A921R8Y4</accession>
<name>A0A921R8Y4_SORBI</name>
<protein>
    <submittedName>
        <fullName evidence="2">Uncharacterized protein</fullName>
    </submittedName>
</protein>
<dbReference type="Gramene" id="EES00111">
    <property type="protein sequence ID" value="EES00111"/>
    <property type="gene ID" value="SORBI_3003G028700"/>
</dbReference>
<gene>
    <name evidence="2" type="ORF">BDA96_03G031400</name>
</gene>
<evidence type="ECO:0000256" key="1">
    <source>
        <dbReference type="SAM" id="MobiDB-lite"/>
    </source>
</evidence>
<comment type="caution">
    <text evidence="2">The sequence shown here is derived from an EMBL/GenBank/DDBJ whole genome shotgun (WGS) entry which is preliminary data.</text>
</comment>
<organism evidence="2 3">
    <name type="scientific">Sorghum bicolor</name>
    <name type="common">Sorghum</name>
    <name type="synonym">Sorghum vulgare</name>
    <dbReference type="NCBI Taxonomy" id="4558"/>
    <lineage>
        <taxon>Eukaryota</taxon>
        <taxon>Viridiplantae</taxon>
        <taxon>Streptophyta</taxon>
        <taxon>Embryophyta</taxon>
        <taxon>Tracheophyta</taxon>
        <taxon>Spermatophyta</taxon>
        <taxon>Magnoliopsida</taxon>
        <taxon>Liliopsida</taxon>
        <taxon>Poales</taxon>
        <taxon>Poaceae</taxon>
        <taxon>PACMAD clade</taxon>
        <taxon>Panicoideae</taxon>
        <taxon>Andropogonodae</taxon>
        <taxon>Andropogoneae</taxon>
        <taxon>Sorghinae</taxon>
        <taxon>Sorghum</taxon>
    </lineage>
</organism>
<feature type="region of interest" description="Disordered" evidence="1">
    <location>
        <begin position="1"/>
        <end position="67"/>
    </location>
</feature>
<reference evidence="2" key="2">
    <citation type="submission" date="2020-10" db="EMBL/GenBank/DDBJ databases">
        <authorList>
            <person name="Cooper E.A."/>
            <person name="Brenton Z.W."/>
            <person name="Flinn B.S."/>
            <person name="Jenkins J."/>
            <person name="Shu S."/>
            <person name="Flowers D."/>
            <person name="Luo F."/>
            <person name="Wang Y."/>
            <person name="Xia P."/>
            <person name="Barry K."/>
            <person name="Daum C."/>
            <person name="Lipzen A."/>
            <person name="Yoshinaga Y."/>
            <person name="Schmutz J."/>
            <person name="Saski C."/>
            <person name="Vermerris W."/>
            <person name="Kresovich S."/>
        </authorList>
    </citation>
    <scope>NUCLEOTIDE SEQUENCE</scope>
</reference>
<dbReference type="AlphaFoldDB" id="A0A921R8Y4"/>
<reference evidence="2" key="1">
    <citation type="journal article" date="2019" name="BMC Genomics">
        <title>A new reference genome for Sorghum bicolor reveals high levels of sequence similarity between sweet and grain genotypes: implications for the genetics of sugar metabolism.</title>
        <authorList>
            <person name="Cooper E.A."/>
            <person name="Brenton Z.W."/>
            <person name="Flinn B.S."/>
            <person name="Jenkins J."/>
            <person name="Shu S."/>
            <person name="Flowers D."/>
            <person name="Luo F."/>
            <person name="Wang Y."/>
            <person name="Xia P."/>
            <person name="Barry K."/>
            <person name="Daum C."/>
            <person name="Lipzen A."/>
            <person name="Yoshinaga Y."/>
            <person name="Schmutz J."/>
            <person name="Saski C."/>
            <person name="Vermerris W."/>
            <person name="Kresovich S."/>
        </authorList>
    </citation>
    <scope>NUCLEOTIDE SEQUENCE</scope>
</reference>
<evidence type="ECO:0000313" key="3">
    <source>
        <dbReference type="Proteomes" id="UP000807115"/>
    </source>
</evidence>
<feature type="compositionally biased region" description="Basic and acidic residues" evidence="1">
    <location>
        <begin position="14"/>
        <end position="24"/>
    </location>
</feature>
<evidence type="ECO:0000313" key="2">
    <source>
        <dbReference type="EMBL" id="KAG0536054.1"/>
    </source>
</evidence>